<dbReference type="Pfam" id="PF00109">
    <property type="entry name" value="ketoacyl-synt"/>
    <property type="match status" value="1"/>
</dbReference>
<keyword evidence="2" id="KW-0597">Phosphoprotein</keyword>
<keyword evidence="5" id="KW-0808">Transferase</keyword>
<dbReference type="CDD" id="cd05930">
    <property type="entry name" value="A_NRPS"/>
    <property type="match status" value="1"/>
</dbReference>
<dbReference type="InterPro" id="IPR009081">
    <property type="entry name" value="PP-bd_ACP"/>
</dbReference>
<dbReference type="Pfam" id="PF08242">
    <property type="entry name" value="Methyltransf_12"/>
    <property type="match status" value="1"/>
</dbReference>
<keyword evidence="4" id="KW-0489">Methyltransferase</keyword>
<feature type="domain" description="PKS/mFAS DH" evidence="13">
    <location>
        <begin position="942"/>
        <end position="1248"/>
    </location>
</feature>
<dbReference type="InterPro" id="IPR020806">
    <property type="entry name" value="PKS_PP-bd"/>
</dbReference>
<dbReference type="SUPFAM" id="SSF55048">
    <property type="entry name" value="Probable ACP-binding domain of malonyl-CoA ACP transacylase"/>
    <property type="match status" value="1"/>
</dbReference>
<evidence type="ECO:0000256" key="10">
    <source>
        <dbReference type="SAM" id="MobiDB-lite"/>
    </source>
</evidence>
<dbReference type="SUPFAM" id="SSF47336">
    <property type="entry name" value="ACP-like"/>
    <property type="match status" value="2"/>
</dbReference>
<dbReference type="Pfam" id="PF23297">
    <property type="entry name" value="ACP_SdgA_C"/>
    <property type="match status" value="1"/>
</dbReference>
<dbReference type="Pfam" id="PF00698">
    <property type="entry name" value="Acyl_transf_1"/>
    <property type="match status" value="1"/>
</dbReference>
<dbReference type="Pfam" id="PF14765">
    <property type="entry name" value="PS-DH"/>
    <property type="match status" value="1"/>
</dbReference>
<dbReference type="InterPro" id="IPR006162">
    <property type="entry name" value="Ppantetheine_attach_site"/>
</dbReference>
<dbReference type="SUPFAM" id="SSF56801">
    <property type="entry name" value="Acetyl-CoA synthetase-like"/>
    <property type="match status" value="1"/>
</dbReference>
<evidence type="ECO:0000256" key="5">
    <source>
        <dbReference type="ARBA" id="ARBA00022679"/>
    </source>
</evidence>
<evidence type="ECO:0000256" key="9">
    <source>
        <dbReference type="PROSITE-ProRule" id="PRU01363"/>
    </source>
</evidence>
<dbReference type="Gene3D" id="3.40.50.720">
    <property type="entry name" value="NAD(P)-binding Rossmann-like Domain"/>
    <property type="match status" value="2"/>
</dbReference>
<dbReference type="Pfam" id="PF00668">
    <property type="entry name" value="Condensation"/>
    <property type="match status" value="1"/>
</dbReference>
<dbReference type="Gene3D" id="3.30.70.3290">
    <property type="match status" value="1"/>
</dbReference>
<feature type="region of interest" description="C-terminal hotdog fold" evidence="9">
    <location>
        <begin position="1095"/>
        <end position="1248"/>
    </location>
</feature>
<dbReference type="InterPro" id="IPR014030">
    <property type="entry name" value="Ketoacyl_synth_N"/>
</dbReference>
<dbReference type="InterPro" id="IPR010071">
    <property type="entry name" value="AA_adenyl_dom"/>
</dbReference>
<dbReference type="Gene3D" id="3.10.129.110">
    <property type="entry name" value="Polyketide synthase dehydratase"/>
    <property type="match status" value="1"/>
</dbReference>
<organism evidence="14 15">
    <name type="scientific">Zasmidium cellare</name>
    <name type="common">Wine cellar mold</name>
    <name type="synonym">Racodium cellare</name>
    <dbReference type="NCBI Taxonomy" id="395010"/>
    <lineage>
        <taxon>Eukaryota</taxon>
        <taxon>Fungi</taxon>
        <taxon>Dikarya</taxon>
        <taxon>Ascomycota</taxon>
        <taxon>Pezizomycotina</taxon>
        <taxon>Dothideomycetes</taxon>
        <taxon>Dothideomycetidae</taxon>
        <taxon>Mycosphaerellales</taxon>
        <taxon>Mycosphaerellaceae</taxon>
        <taxon>Zasmidium</taxon>
    </lineage>
</organism>
<dbReference type="InterPro" id="IPR045851">
    <property type="entry name" value="AMP-bd_C_sf"/>
</dbReference>
<dbReference type="Gene3D" id="3.40.50.150">
    <property type="entry name" value="Vaccinia Virus protein VP39"/>
    <property type="match status" value="1"/>
</dbReference>
<dbReference type="InterPro" id="IPR016035">
    <property type="entry name" value="Acyl_Trfase/lysoPLipase"/>
</dbReference>
<feature type="region of interest" description="N-terminal hotdog fold" evidence="9">
    <location>
        <begin position="942"/>
        <end position="1081"/>
    </location>
</feature>
<evidence type="ECO:0000256" key="4">
    <source>
        <dbReference type="ARBA" id="ARBA00022603"/>
    </source>
</evidence>
<evidence type="ECO:0000259" key="13">
    <source>
        <dbReference type="PROSITE" id="PS52019"/>
    </source>
</evidence>
<dbReference type="InterPro" id="IPR042099">
    <property type="entry name" value="ANL_N_sf"/>
</dbReference>
<dbReference type="InterPro" id="IPR049900">
    <property type="entry name" value="PKS_mFAS_DH"/>
</dbReference>
<dbReference type="InterPro" id="IPR029063">
    <property type="entry name" value="SAM-dependent_MTases_sf"/>
</dbReference>
<dbReference type="InterPro" id="IPR000873">
    <property type="entry name" value="AMP-dep_synth/lig_dom"/>
</dbReference>
<dbReference type="InterPro" id="IPR036291">
    <property type="entry name" value="NAD(P)-bd_dom_sf"/>
</dbReference>
<dbReference type="Pfam" id="PF00550">
    <property type="entry name" value="PP-binding"/>
    <property type="match status" value="1"/>
</dbReference>
<evidence type="ECO:0000256" key="1">
    <source>
        <dbReference type="ARBA" id="ARBA00022450"/>
    </source>
</evidence>
<feature type="active site" description="Proton acceptor; for dehydratase activity" evidence="9">
    <location>
        <position position="974"/>
    </location>
</feature>
<dbReference type="Proteomes" id="UP001305779">
    <property type="component" value="Unassembled WGS sequence"/>
</dbReference>
<dbReference type="PANTHER" id="PTHR43775">
    <property type="entry name" value="FATTY ACID SYNTHASE"/>
    <property type="match status" value="1"/>
</dbReference>
<accession>A0ABR0EEZ4</accession>
<dbReference type="Gene3D" id="1.10.1200.10">
    <property type="entry name" value="ACP-like"/>
    <property type="match status" value="2"/>
</dbReference>
<dbReference type="PANTHER" id="PTHR43775:SF20">
    <property type="entry name" value="HYBRID PKS-NRPS SYNTHETASE APDA"/>
    <property type="match status" value="1"/>
</dbReference>
<dbReference type="InterPro" id="IPR032821">
    <property type="entry name" value="PKS_assoc"/>
</dbReference>
<dbReference type="SUPFAM" id="SSF53335">
    <property type="entry name" value="S-adenosyl-L-methionine-dependent methyltransferases"/>
    <property type="match status" value="1"/>
</dbReference>
<dbReference type="CDD" id="cd00833">
    <property type="entry name" value="PKS"/>
    <property type="match status" value="1"/>
</dbReference>
<dbReference type="SMART" id="SM00827">
    <property type="entry name" value="PKS_AT"/>
    <property type="match status" value="1"/>
</dbReference>
<dbReference type="InterPro" id="IPR018201">
    <property type="entry name" value="Ketoacyl_synth_AS"/>
</dbReference>
<dbReference type="PROSITE" id="PS00455">
    <property type="entry name" value="AMP_BINDING"/>
    <property type="match status" value="1"/>
</dbReference>
<evidence type="ECO:0000256" key="7">
    <source>
        <dbReference type="ARBA" id="ARBA00023268"/>
    </source>
</evidence>
<evidence type="ECO:0000259" key="12">
    <source>
        <dbReference type="PROSITE" id="PS52004"/>
    </source>
</evidence>
<evidence type="ECO:0008006" key="16">
    <source>
        <dbReference type="Google" id="ProtNLM"/>
    </source>
</evidence>
<dbReference type="SUPFAM" id="SSF52777">
    <property type="entry name" value="CoA-dependent acyltransferases"/>
    <property type="match status" value="2"/>
</dbReference>
<name>A0ABR0EEZ4_ZASCE</name>
<dbReference type="InterPro" id="IPR057326">
    <property type="entry name" value="KR_dom"/>
</dbReference>
<evidence type="ECO:0000256" key="3">
    <source>
        <dbReference type="ARBA" id="ARBA00022598"/>
    </source>
</evidence>
<dbReference type="Pfam" id="PF07993">
    <property type="entry name" value="NAD_binding_4"/>
    <property type="match status" value="1"/>
</dbReference>
<keyword evidence="1" id="KW-0596">Phosphopantetheine</keyword>
<dbReference type="SMART" id="SM00826">
    <property type="entry name" value="PKS_DH"/>
    <property type="match status" value="1"/>
</dbReference>
<dbReference type="PROSITE" id="PS00012">
    <property type="entry name" value="PHOSPHOPANTETHEINE"/>
    <property type="match status" value="1"/>
</dbReference>
<dbReference type="SUPFAM" id="SSF51735">
    <property type="entry name" value="NAD(P)-binding Rossmann-fold domains"/>
    <property type="match status" value="2"/>
</dbReference>
<dbReference type="InterPro" id="IPR036736">
    <property type="entry name" value="ACP-like_sf"/>
</dbReference>
<feature type="domain" description="Ketosynthase family 3 (KS3)" evidence="12">
    <location>
        <begin position="7"/>
        <end position="439"/>
    </location>
</feature>
<comment type="similarity">
    <text evidence="8">In the C-terminal section; belongs to the NRP synthetase family.</text>
</comment>
<evidence type="ECO:0000259" key="11">
    <source>
        <dbReference type="PROSITE" id="PS50075"/>
    </source>
</evidence>
<keyword evidence="7" id="KW-0511">Multifunctional enzyme</keyword>
<dbReference type="InterPro" id="IPR020807">
    <property type="entry name" value="PKS_DH"/>
</dbReference>
<protein>
    <recommendedName>
        <fullName evidence="16">Polyketide synthase</fullName>
    </recommendedName>
</protein>
<keyword evidence="3" id="KW-0436">Ligase</keyword>
<feature type="domain" description="Carrier" evidence="11">
    <location>
        <begin position="2403"/>
        <end position="2484"/>
    </location>
</feature>
<dbReference type="InterPro" id="IPR023213">
    <property type="entry name" value="CAT-like_dom_sf"/>
</dbReference>
<dbReference type="CDD" id="cd02440">
    <property type="entry name" value="AdoMet_MTases"/>
    <property type="match status" value="1"/>
</dbReference>
<keyword evidence="6" id="KW-0677">Repeat</keyword>
<dbReference type="Gene3D" id="3.30.300.30">
    <property type="match status" value="1"/>
</dbReference>
<dbReference type="CDD" id="cd19532">
    <property type="entry name" value="C_PKS-NRPS"/>
    <property type="match status" value="1"/>
</dbReference>
<dbReference type="Gene3D" id="3.40.50.12780">
    <property type="entry name" value="N-terminal domain of ligase-like"/>
    <property type="match status" value="1"/>
</dbReference>
<dbReference type="InterPro" id="IPR016036">
    <property type="entry name" value="Malonyl_transacylase_ACP-bd"/>
</dbReference>
<dbReference type="Pfam" id="PF16197">
    <property type="entry name" value="KAsynt_C_assoc"/>
    <property type="match status" value="1"/>
</dbReference>
<dbReference type="InterPro" id="IPR020841">
    <property type="entry name" value="PKS_Beta-ketoAc_synthase_dom"/>
</dbReference>
<evidence type="ECO:0000256" key="2">
    <source>
        <dbReference type="ARBA" id="ARBA00022553"/>
    </source>
</evidence>
<dbReference type="PROSITE" id="PS50075">
    <property type="entry name" value="CARRIER"/>
    <property type="match status" value="2"/>
</dbReference>
<feature type="region of interest" description="Disordered" evidence="10">
    <location>
        <begin position="2550"/>
        <end position="2581"/>
    </location>
</feature>
<dbReference type="Gene3D" id="3.30.559.10">
    <property type="entry name" value="Chloramphenicol acetyltransferase-like domain"/>
    <property type="match status" value="1"/>
</dbReference>
<comment type="caution">
    <text evidence="14">The sequence shown here is derived from an EMBL/GenBank/DDBJ whole genome shotgun (WGS) entry which is preliminary data.</text>
</comment>
<gene>
    <name evidence="14" type="ORF">PRZ48_008233</name>
</gene>
<dbReference type="InterPro" id="IPR013120">
    <property type="entry name" value="FAR_NAD-bd"/>
</dbReference>
<sequence>MQEKQKPEPIAIVGSGCRFPGSATNPSKLWDLLQNPRDVCSEIPTERFNTTGHYHHDGTTHGLTNVRHSYLMNEDIRAFDAGFFNISPNEADSMDPQQRILLETVYEAIEAGGHPLEALKGSDTAVYVGTMGVDYNDTLLRDVNTIPTYFATGTNRAIISNRISYFFDWHGPSMTIDTACSSSLIAVHQGVQALRSGETRVAVACGTQIILGPEVFIFESKMRMLSPTGRSRMWDADADGYARGEGVAAIVLKRLSDAIADGDHIECIIRETGANQDGYSNGITVPSTDAQAALIRKTYARAGLDLSDARDHPQFFEAHGTGTQAGDPKEAAAIAQCFGAQRQDTTPLYVGSVKTVIGHTEGAAGLAGLFKGLKSIQHGHIAPNLLFNSLNPKIKPFISGLKVPTELTPWPSLPEGVPRRVSVNSFGFGGSNAHAILEEYRPAPLNRDTNLDSPNSIPFTPFVFSAVSEASLIDQLKAHSEYLKSSLDVDLSDLAWTLQSRRSQFPYKAAFSASTTTELAARLDEAIAQAAQKPIGFRAKHNEDHILGVFTGQGAQWPAMGAELIKSSDFASRRLQELEESLATLPEGDRPDWSLREQLLAGAESSRIAEAKLSQPLCTAVQVVLVDLLREAGITFKAVVGHSSGEIGAAYAAGFLTGHDAIRVAYYRGLYAKLAGNPLTQQKGAMMAVGTSLEDAQDLINLKAFRGRVTVAAENSSASVTLSGDEDALAHAKKVFDEEKKFARMLKVDTAYHSHHMLPCSDTYVDALRRNGIKIDHNRDTRCSWFSSVSPGAAPMEPNDELTGLYWRDNMVNSVLFADAVKNAVAAEPLLNFVLEIGPHPALQGPTLQTVADLRPAPLPYSGVLSRGKSDIESFAKALGNAWTYLTAGAVDFERFDRAVSPRTSPRKLVVGLPSYQWNHARSSLYESRKSRNVRGRKTAFHEILGVESPDCTTQDKRWSNVLKVSEIPWLEGHQLQGQVVFPAAGYCALAIEASRTLSQDKAIETIDLRNLTIPRAITFEEDTSSGVETLVTLTSIVEEKLSNTATAEFSCYSCPADGAEHSLDLMASCSIQVTFADSSNIVEQSSTRVQDSMLTGVEVDRFYDSLGKLGYGYSGPFRTLSELKRKFNQSSGFVDSYAYDDLDETVYLVHPTWLDVAFQASMLAYSAPGDERLWSLHVPTSITSLRVSPALCGLLPFSSASKLPVYSTLADGEAFSASIDIYNDASSPPMVQVDGLKIQPFAPATAADDRRLFSTTKWSFAGPNGNDVVKGVQPSSHEVTLASVCERVSFYYIRKWDSEIAEEDWAKGQEHHAALREYIRHMLSLAAKDQHPTFLRQWSEDSASDIKELIEQYPGDVDLNLLVAVGENIPAAVRGDTTILEHMLPNNMLDDYYKYGLGFARYNSFLAGMMEHIVHRYPHAKIFEIGAGTGGATKYVLDRIGSTYSSYTYTDVSVGFFEKAAQLFRAHSDRMIFKTFDAEKSPMSQGFEKGTHDVVIASNVLHATHSLQKTLEHTRQLLKPGGYLLLLELTNNAPTRFSNIMGGLSGWWAGVGDSPPRQYAPTITPSEWQTALRKAGFTGIEAITPEIDGITWPFSIMAAQAADDAVTFLRRPLSSRKSAADFVYIDNLVILGNKTLLTSQVAEELEDHLGPFCNQVSVLSGLPSEADALSINPMSTFINLVDLDTPVFKDITAETMDGLRRLYGLANHITWVTAGAFSGNEPYHMSSVAFSRAMSHENGHISMNHLDIATGLESASKAIAEHVLRQVALDGLAGQGLLWSREPEMLLENGQWQVARLVDNIDQNARLNSSRRAIRRTVSKSAPKLSVSATASGELSLVEQVNSIISRSVQQDNVVVEASSLRPLLVAGSSHLYLSAGKIAGTNDAVIALSLDNAREISPIAVTTASPAEESLLIAAAGELIADRIVKSIPSASNVLIQCSHPDRFLIDALSRASVGKRITLSCIYDAKSATKAEAADWLAWDSRTSAHVVRKRLQARKLTHYIDLSDGLNDLAEMLSETLGAGVRRVSYNDSLSNVSSVHADDMEIIQAALDTAVSRAVDVQVSDFEDQLTDLDHVSGLTATKSAATKIVRWSGEGDVVVDVRPLSGQSMFSKDKSYVLLGLAGEVGRSLTEWMVANGAGCVCLASRSPKVDQAWLDSFHDSGATVKVFRADATSKESLKNLIQEIRATLPPIAGIANGAMVLEDTLFSKMSVDTMRKVLGPKIDGSRYLDEIFHDDDLDFFVLFSSSACIIGNSGQSNYAAANGFLNGLSRQRRQRGLACSVVDIGRVSGLGYVETAGIAVINQLDRFGLMPISEAEFRQMFAETILAGYKDRKTGEFTSDPVVTTGIRKIRDDEDIQGPWFENPLFSHCIVETKTVVSDDSKSSNKKLSLPVATQLAACTSREEAQQVLQECFINKLRIVLQLADATIEADVPLVEIGIDSLIAVEVRSWFLKEVKVDIPVLKIVGGASPAELCDMAMKKVSDEMLSGLGSGGKPIKPAPTATTNKAADPAQVENLISKASARLAVPVPLLSTNSSSSVSTISSITSEVASGPASERSGAVTPPTPTSLDSVSDTDLPPLAKTSAVQEAPPKLDIIKSAPLSFGQSRFWFLRMLLEDQTTSNVSFFYHIAGSLRIADLERAVRTVAARHESLRTAFVPDPVEVDQATQNVLRRSSLRLEHVKVDSMEQVQEEYHKVQQTVFDLETGDLFRLVLCTLSPTSSYLLVNYHHILMDGVSFQIFLSDLEKAYMGKSLGKPPGQYLEHSERQRQAYESGEMQAELEYWRAIFPPHEEPPVLPLLPMAKTATRTTVKEFGVHQVGIHLSPELAAQVKQISRTNRSTPMHFYLAAFKAMLFRLTDARDLTIGIADANRQNADVMGSIGFFLNLLTLRFQRQDHQKFSDAIAEARTTTYSALENARLPFDVLLQELSVPRSSAHSPLFQAFFDYRQGAQEKHPWGNVQFEFQEVHPGGTNYDITLDVTESGNDALVMIRVQKALYDEFAAKLLLETFVHLVDVLSRETSLELNDVPLWSNEQLQKAVEVGRGPELLSDWPSTLPHRIDQMAQAHPSRKALVDGIGPDLTYSEMTSRIESIAEALHNAGAAPGMPVLVFQTASSQWICSMLAIMRIGAIYVPLDLRYPLERLAEIANDCQPVAILVDAANEKNVPQLGQPNAQVVNIARVGAVPPSASVANFSQADAPAAILYTSGSTGKSKGIVVTHDGLRNEIEGYTKQWNLGAETTLQQSAYTFNHSSDQIYTGLVNGGTVVTVPWDKRGDPIEVTKILRDNGITYTKATPSEYSLWIQYGSDNLSTAKDWTRAFGGGETLTATHLSEIASLDLPQLRFFNSYGPTEISISCTKMEIDYRKTRSVEEGTIPCGFPLPNYNKYIVDNNLNPVPIGVPGELCISGPGVSLGYLNNEELTSKSFVDNHFATDADKARGWTRLYRTGDLFHLQEDGAAVFHSRIEGDSQVKIRGLRIELADIEQNLIATAQGALKEAVVLLRPGDPDYLAAFVVFSPRHATDLDKDAFLAQLLRRLPLPQYMIPAVAFPLDKFPLNNHSKVDRKLLKTMPLPERALTKPSVNQEWTPALERLRTVWQDVLGNKDLGLDIDASTSFFSVGGNSLLAIRLQSRIRKAYDVTLRLIDILEASTLGEMARKIEESSSVSLIDWEEETAVPAIPDFLNSVKTGPSSVAAGKTIVITGATGFLGRRIVPQLAENPDIAAIHCIAVRDTSGRKQPLGEKVITHAGDLSHPLLGLTEDEFKTLASTADIILHLGAVRSFWDNYHTLRSFNVHPTKELVKMAAPRQVPIHYISSSGVLPAEIDGVAGSAGKYVPDTNGAEGYTATRWASERILERSHESLNVPISITRYLPASQPLSSPEQLEEFVRWVDETGVLPDMEGWTGRFDMMPAEQAGNMLLRQVLGANHERGACYFAHVESPISVEIAEMRDYLEEKRGTRGLERMPGLKWIGRIKAQGWPYLLTTQQAFVGGHESRR</sequence>
<dbReference type="InterPro" id="IPR049551">
    <property type="entry name" value="PKS_DH_C"/>
</dbReference>
<evidence type="ECO:0000256" key="8">
    <source>
        <dbReference type="ARBA" id="ARBA00029443"/>
    </source>
</evidence>
<dbReference type="PROSITE" id="PS52019">
    <property type="entry name" value="PKS_MFAS_DH"/>
    <property type="match status" value="1"/>
</dbReference>
<dbReference type="SMART" id="SM00823">
    <property type="entry name" value="PKS_PP"/>
    <property type="match status" value="2"/>
</dbReference>
<feature type="active site" description="Proton donor; for dehydratase activity" evidence="9">
    <location>
        <position position="1156"/>
    </location>
</feature>
<proteinExistence type="inferred from homology"/>
<dbReference type="SUPFAM" id="SSF53901">
    <property type="entry name" value="Thiolase-like"/>
    <property type="match status" value="1"/>
</dbReference>
<dbReference type="Pfam" id="PF02801">
    <property type="entry name" value="Ketoacyl-synt_C"/>
    <property type="match status" value="1"/>
</dbReference>
<dbReference type="SMART" id="SM00822">
    <property type="entry name" value="PKS_KR"/>
    <property type="match status" value="1"/>
</dbReference>
<dbReference type="PROSITE" id="PS00606">
    <property type="entry name" value="KS3_1"/>
    <property type="match status" value="1"/>
</dbReference>
<dbReference type="InterPro" id="IPR001227">
    <property type="entry name" value="Ac_transferase_dom_sf"/>
</dbReference>
<dbReference type="InterPro" id="IPR016039">
    <property type="entry name" value="Thiolase-like"/>
</dbReference>
<evidence type="ECO:0000313" key="14">
    <source>
        <dbReference type="EMBL" id="KAK4500047.1"/>
    </source>
</evidence>
<dbReference type="Pfam" id="PF00501">
    <property type="entry name" value="AMP-binding"/>
    <property type="match status" value="1"/>
</dbReference>
<evidence type="ECO:0000256" key="6">
    <source>
        <dbReference type="ARBA" id="ARBA00022737"/>
    </source>
</evidence>
<dbReference type="InterPro" id="IPR014031">
    <property type="entry name" value="Ketoacyl_synth_C"/>
</dbReference>
<dbReference type="InterPro" id="IPR049552">
    <property type="entry name" value="PKS_DH_N"/>
</dbReference>
<dbReference type="InterPro" id="IPR020845">
    <property type="entry name" value="AMP-binding_CS"/>
</dbReference>
<dbReference type="InterPro" id="IPR042104">
    <property type="entry name" value="PKS_dehydratase_sf"/>
</dbReference>
<dbReference type="Gene3D" id="3.40.47.10">
    <property type="match status" value="1"/>
</dbReference>
<dbReference type="InterPro" id="IPR013217">
    <property type="entry name" value="Methyltransf_12"/>
</dbReference>
<dbReference type="Gene3D" id="3.30.559.30">
    <property type="entry name" value="Nonribosomal peptide synthetase, condensation domain"/>
    <property type="match status" value="1"/>
</dbReference>
<dbReference type="PROSITE" id="PS52004">
    <property type="entry name" value="KS3_2"/>
    <property type="match status" value="1"/>
</dbReference>
<dbReference type="InterPro" id="IPR001242">
    <property type="entry name" value="Condensation_dom"/>
</dbReference>
<dbReference type="NCBIfam" id="TIGR01733">
    <property type="entry name" value="AA-adenyl-dom"/>
    <property type="match status" value="1"/>
</dbReference>
<keyword evidence="15" id="KW-1185">Reference proteome</keyword>
<dbReference type="InterPro" id="IPR050091">
    <property type="entry name" value="PKS_NRPS_Biosynth_Enz"/>
</dbReference>
<evidence type="ECO:0000313" key="15">
    <source>
        <dbReference type="Proteomes" id="UP001305779"/>
    </source>
</evidence>
<dbReference type="SMART" id="SM00825">
    <property type="entry name" value="PKS_KS"/>
    <property type="match status" value="1"/>
</dbReference>
<dbReference type="EMBL" id="JAXOVC010000006">
    <property type="protein sequence ID" value="KAK4500047.1"/>
    <property type="molecule type" value="Genomic_DNA"/>
</dbReference>
<dbReference type="Gene3D" id="3.40.366.10">
    <property type="entry name" value="Malonyl-Coenzyme A Acyl Carrier Protein, domain 2"/>
    <property type="match status" value="1"/>
</dbReference>
<reference evidence="14 15" key="1">
    <citation type="journal article" date="2023" name="G3 (Bethesda)">
        <title>A chromosome-level genome assembly of Zasmidium syzygii isolated from banana leaves.</title>
        <authorList>
            <person name="van Westerhoven A.C."/>
            <person name="Mehrabi R."/>
            <person name="Talebi R."/>
            <person name="Steentjes M.B.F."/>
            <person name="Corcolon B."/>
            <person name="Chong P.A."/>
            <person name="Kema G.H.J."/>
            <person name="Seidl M.F."/>
        </authorList>
    </citation>
    <scope>NUCLEOTIDE SEQUENCE [LARGE SCALE GENOMIC DNA]</scope>
    <source>
        <strain evidence="14 15">P124</strain>
    </source>
</reference>
<dbReference type="Pfam" id="PF08659">
    <property type="entry name" value="KR"/>
    <property type="match status" value="1"/>
</dbReference>
<dbReference type="InterPro" id="IPR014043">
    <property type="entry name" value="Acyl_transferase_dom"/>
</dbReference>
<feature type="domain" description="Carrier" evidence="11">
    <location>
        <begin position="3586"/>
        <end position="3665"/>
    </location>
</feature>
<dbReference type="Pfam" id="PF21089">
    <property type="entry name" value="PKS_DH_N"/>
    <property type="match status" value="1"/>
</dbReference>
<dbReference type="InterPro" id="IPR013968">
    <property type="entry name" value="PKS_KR"/>
</dbReference>
<dbReference type="SUPFAM" id="SSF52151">
    <property type="entry name" value="FabD/lysophospholipase-like"/>
    <property type="match status" value="1"/>
</dbReference>